<organism evidence="2 3">
    <name type="scientific">Bradyrhizobium japonicum</name>
    <dbReference type="NCBI Taxonomy" id="375"/>
    <lineage>
        <taxon>Bacteria</taxon>
        <taxon>Pseudomonadati</taxon>
        <taxon>Pseudomonadota</taxon>
        <taxon>Alphaproteobacteria</taxon>
        <taxon>Hyphomicrobiales</taxon>
        <taxon>Nitrobacteraceae</taxon>
        <taxon>Bradyrhizobium</taxon>
    </lineage>
</organism>
<dbReference type="RefSeq" id="WP_028155825.1">
    <property type="nucleotide sequence ID" value="NZ_CP126005.1"/>
</dbReference>
<protein>
    <submittedName>
        <fullName evidence="2">Uncharacterized protein</fullName>
    </submittedName>
</protein>
<reference evidence="2 3" key="1">
    <citation type="submission" date="2014-09" db="EMBL/GenBank/DDBJ databases">
        <title>Draft genome of Bradyrhizobium japonicum Is-34.</title>
        <authorList>
            <person name="Tsurumaru H."/>
            <person name="Yamakawa T."/>
            <person name="Hashimoto S."/>
            <person name="Okizaki K."/>
            <person name="Kanesaki Y."/>
            <person name="Yoshikawa H."/>
            <person name="Yajima S."/>
        </authorList>
    </citation>
    <scope>NUCLEOTIDE SEQUENCE [LARGE SCALE GENOMIC DNA]</scope>
    <source>
        <strain evidence="2 3">Is-34</strain>
    </source>
</reference>
<dbReference type="EMBL" id="JRPN01000014">
    <property type="protein sequence ID" value="KGT78465.1"/>
    <property type="molecule type" value="Genomic_DNA"/>
</dbReference>
<dbReference type="Proteomes" id="UP000030377">
    <property type="component" value="Unassembled WGS sequence"/>
</dbReference>
<evidence type="ECO:0000256" key="1">
    <source>
        <dbReference type="SAM" id="MobiDB-lite"/>
    </source>
</evidence>
<evidence type="ECO:0000313" key="2">
    <source>
        <dbReference type="EMBL" id="KGT78465.1"/>
    </source>
</evidence>
<evidence type="ECO:0000313" key="3">
    <source>
        <dbReference type="Proteomes" id="UP000030377"/>
    </source>
</evidence>
<dbReference type="STRING" id="375.BKD09_RS32705"/>
<accession>A0A0A3XVP8</accession>
<sequence length="84" mass="9071">MSMIETTGTILDWDVTTVKRAGLSRDLPSGNPDPMWVANSSTLIYGERDAVLVKLYEAMLALHPDRANPGSLWSGANAARGPRS</sequence>
<proteinExistence type="predicted"/>
<name>A0A0A3XVP8_BRAJP</name>
<comment type="caution">
    <text evidence="2">The sequence shown here is derived from an EMBL/GenBank/DDBJ whole genome shotgun (WGS) entry which is preliminary data.</text>
</comment>
<gene>
    <name evidence="2" type="ORF">MA20_13655</name>
</gene>
<dbReference type="AlphaFoldDB" id="A0A0A3XVP8"/>
<feature type="region of interest" description="Disordered" evidence="1">
    <location>
        <begin position="65"/>
        <end position="84"/>
    </location>
</feature>